<evidence type="ECO:0000313" key="6">
    <source>
        <dbReference type="EMBL" id="EEY23787.1"/>
    </source>
</evidence>
<dbReference type="GO" id="GO:0071500">
    <property type="term" value="P:cellular response to nitrosative stress"/>
    <property type="evidence" value="ECO:0007669"/>
    <property type="project" value="TreeGrafter"/>
</dbReference>
<evidence type="ECO:0000256" key="1">
    <source>
        <dbReference type="ARBA" id="ARBA00022575"/>
    </source>
</evidence>
<keyword evidence="2" id="KW-0349">Heme</keyword>
<dbReference type="GO" id="GO:0008941">
    <property type="term" value="F:nitric oxide dioxygenase NAD(P)H activity"/>
    <property type="evidence" value="ECO:0007669"/>
    <property type="project" value="TreeGrafter"/>
</dbReference>
<evidence type="ECO:0000259" key="5">
    <source>
        <dbReference type="PROSITE" id="PS01033"/>
    </source>
</evidence>
<accession>C9SYC2</accession>
<evidence type="ECO:0000256" key="4">
    <source>
        <dbReference type="ARBA" id="ARBA00023004"/>
    </source>
</evidence>
<gene>
    <name evidence="6" type="ORF">VDBG_09897</name>
</gene>
<dbReference type="PROSITE" id="PS01033">
    <property type="entry name" value="GLOBIN"/>
    <property type="match status" value="1"/>
</dbReference>
<dbReference type="PANTHER" id="PTHR43396">
    <property type="entry name" value="FLAVOHEMOPROTEIN"/>
    <property type="match status" value="1"/>
</dbReference>
<dbReference type="SUPFAM" id="SSF52343">
    <property type="entry name" value="Ferredoxin reductase-like, C-terminal NADP-linked domain"/>
    <property type="match status" value="1"/>
</dbReference>
<keyword evidence="3" id="KW-0479">Metal-binding</keyword>
<keyword evidence="1" id="KW-0216">Detoxification</keyword>
<evidence type="ECO:0000313" key="7">
    <source>
        <dbReference type="Proteomes" id="UP000008698"/>
    </source>
</evidence>
<organism evidence="7">
    <name type="scientific">Verticillium alfalfae (strain VaMs.102 / ATCC MYA-4576 / FGSC 10136)</name>
    <name type="common">Verticillium wilt of alfalfa</name>
    <name type="synonym">Verticillium albo-atrum</name>
    <dbReference type="NCBI Taxonomy" id="526221"/>
    <lineage>
        <taxon>Eukaryota</taxon>
        <taxon>Fungi</taxon>
        <taxon>Dikarya</taxon>
        <taxon>Ascomycota</taxon>
        <taxon>Pezizomycotina</taxon>
        <taxon>Sordariomycetes</taxon>
        <taxon>Hypocreomycetidae</taxon>
        <taxon>Glomerellales</taxon>
        <taxon>Plectosphaerellaceae</taxon>
        <taxon>Verticillium</taxon>
    </lineage>
</organism>
<evidence type="ECO:0000256" key="2">
    <source>
        <dbReference type="ARBA" id="ARBA00022617"/>
    </source>
</evidence>
<dbReference type="RefSeq" id="XP_002999857.1">
    <property type="nucleotide sequence ID" value="XM_002999811.1"/>
</dbReference>
<name>C9SYC2_VERA1</name>
<dbReference type="GO" id="GO:0071949">
    <property type="term" value="F:FAD binding"/>
    <property type="evidence" value="ECO:0007669"/>
    <property type="project" value="TreeGrafter"/>
</dbReference>
<keyword evidence="4" id="KW-0408">Iron</keyword>
<dbReference type="GO" id="GO:0046872">
    <property type="term" value="F:metal ion binding"/>
    <property type="evidence" value="ECO:0007669"/>
    <property type="project" value="UniProtKB-KW"/>
</dbReference>
<dbReference type="InterPro" id="IPR009050">
    <property type="entry name" value="Globin-like_sf"/>
</dbReference>
<dbReference type="KEGG" id="val:VDBG_09897"/>
<keyword evidence="7" id="KW-1185">Reference proteome</keyword>
<dbReference type="eggNOG" id="KOG3378">
    <property type="taxonomic scope" value="Eukaryota"/>
</dbReference>
<dbReference type="GO" id="GO:0020037">
    <property type="term" value="F:heme binding"/>
    <property type="evidence" value="ECO:0007669"/>
    <property type="project" value="InterPro"/>
</dbReference>
<dbReference type="InterPro" id="IPR039261">
    <property type="entry name" value="FNR_nucleotide-bd"/>
</dbReference>
<dbReference type="SUPFAM" id="SSF46458">
    <property type="entry name" value="Globin-like"/>
    <property type="match status" value="1"/>
</dbReference>
<dbReference type="OrthoDB" id="436496at2759"/>
<evidence type="ECO:0000256" key="3">
    <source>
        <dbReference type="ARBA" id="ARBA00022723"/>
    </source>
</evidence>
<dbReference type="AlphaFoldDB" id="C9SYC2"/>
<dbReference type="GeneID" id="9531841"/>
<dbReference type="EMBL" id="DS985230">
    <property type="protein sequence ID" value="EEY23787.1"/>
    <property type="molecule type" value="Genomic_DNA"/>
</dbReference>
<dbReference type="GO" id="GO:0019825">
    <property type="term" value="F:oxygen binding"/>
    <property type="evidence" value="ECO:0007669"/>
    <property type="project" value="InterPro"/>
</dbReference>
<dbReference type="GO" id="GO:0046210">
    <property type="term" value="P:nitric oxide catabolic process"/>
    <property type="evidence" value="ECO:0007669"/>
    <property type="project" value="TreeGrafter"/>
</dbReference>
<dbReference type="Gene3D" id="1.10.490.10">
    <property type="entry name" value="Globins"/>
    <property type="match status" value="1"/>
</dbReference>
<dbReference type="Pfam" id="PF00042">
    <property type="entry name" value="Globin"/>
    <property type="match status" value="1"/>
</dbReference>
<dbReference type="InterPro" id="IPR012292">
    <property type="entry name" value="Globin/Proto"/>
</dbReference>
<protein>
    <submittedName>
        <fullName evidence="6">Bacterial hemoglobin</fullName>
    </submittedName>
</protein>
<dbReference type="HOGENOM" id="CLU_1490108_0_0_1"/>
<reference evidence="7" key="1">
    <citation type="journal article" date="2011" name="PLoS Pathog.">
        <title>Comparative genomics yields insights into niche adaptation of plant vascular wilt pathogens.</title>
        <authorList>
            <person name="Klosterman S.J."/>
            <person name="Subbarao K.V."/>
            <person name="Kang S."/>
            <person name="Veronese P."/>
            <person name="Gold S.E."/>
            <person name="Thomma B.P.H.J."/>
            <person name="Chen Z."/>
            <person name="Henrissat B."/>
            <person name="Lee Y.-H."/>
            <person name="Park J."/>
            <person name="Garcia-Pedrajas M.D."/>
            <person name="Barbara D.J."/>
            <person name="Anchieta A."/>
            <person name="de Jonge R."/>
            <person name="Santhanam P."/>
            <person name="Maruthachalam K."/>
            <person name="Atallah Z."/>
            <person name="Amyotte S.G."/>
            <person name="Paz Z."/>
            <person name="Inderbitzin P."/>
            <person name="Hayes R.J."/>
            <person name="Heiman D.I."/>
            <person name="Young S."/>
            <person name="Zeng Q."/>
            <person name="Engels R."/>
            <person name="Galagan J."/>
            <person name="Cuomo C.A."/>
            <person name="Dobinson K.F."/>
            <person name="Ma L.-J."/>
        </authorList>
    </citation>
    <scope>NUCLEOTIDE SEQUENCE [LARGE SCALE GENOMIC DNA]</scope>
    <source>
        <strain evidence="7">VaMs.102 / ATCC MYA-4576 / FGSC 10136</strain>
    </source>
</reference>
<dbReference type="InterPro" id="IPR000971">
    <property type="entry name" value="Globin"/>
</dbReference>
<feature type="domain" description="Globin" evidence="5">
    <location>
        <begin position="2"/>
        <end position="181"/>
    </location>
</feature>
<proteinExistence type="predicted"/>
<sequence>MALTYKQSVLVRGSIPALREHGETITSLFYANMLRAHPELHDMFNTANQANGRQPRALTSVILAFAANLNHTAELIPRLERMCNKHCSLNIRPEHYDIVGNKVADADSCQTRAPGDEYGVRLDLAVMDRGQLHLEHGGAEYYICGSEAFMAETSAYLVAQGVDETRVHYEWFTTGDPEFKH</sequence>
<dbReference type="STRING" id="526221.C9SYC2"/>
<dbReference type="Proteomes" id="UP000008698">
    <property type="component" value="Unassembled WGS sequence"/>
</dbReference>
<dbReference type="PANTHER" id="PTHR43396:SF3">
    <property type="entry name" value="FLAVOHEMOPROTEIN"/>
    <property type="match status" value="1"/>
</dbReference>